<name>I0YVA3_COCSC</name>
<comment type="caution">
    <text evidence="3">The sequence shown here is derived from an EMBL/GenBank/DDBJ whole genome shotgun (WGS) entry which is preliminary data.</text>
</comment>
<dbReference type="Proteomes" id="UP000007264">
    <property type="component" value="Unassembled WGS sequence"/>
</dbReference>
<protein>
    <submittedName>
        <fullName evidence="3">RNI-like protein</fullName>
    </submittedName>
</protein>
<dbReference type="AlphaFoldDB" id="I0YVA3"/>
<dbReference type="OrthoDB" id="541896at2759"/>
<dbReference type="InterPro" id="IPR051341">
    <property type="entry name" value="Zyg-11_UBL_adapter"/>
</dbReference>
<accession>I0YVA3</accession>
<gene>
    <name evidence="3" type="ORF">COCSUDRAFT_42660</name>
</gene>
<dbReference type="InterPro" id="IPR001611">
    <property type="entry name" value="Leu-rich_rpt"/>
</dbReference>
<evidence type="ECO:0000256" key="1">
    <source>
        <dbReference type="ARBA" id="ARBA00004430"/>
    </source>
</evidence>
<sequence>MDMCHGQLLPEHLANILLDSLLQQKRVNHVQLGTFAPCATSIRLADQHHVGDGGTALEVGPLLSLTRLASLRLVDMKVGDRDCAGIAALTQLTELDLRATSVSDTGVQGLSRLLRLHRLDVTWTQATAPPALSSLTNLHMENCWVGGEVALRVLHSTRFPNLRELHMSMTQFDDAGIELLRAFCIDSAPDSSANNDVVKCLTDLTNLRMLSLKSTEIDDAALPLLQSLKGSLTSLDISGNNITGEQAPEQSWGRSRLHHLRHK</sequence>
<feature type="region of interest" description="Disordered" evidence="2">
    <location>
        <begin position="239"/>
        <end position="263"/>
    </location>
</feature>
<dbReference type="Gene3D" id="3.80.10.10">
    <property type="entry name" value="Ribonuclease Inhibitor"/>
    <property type="match status" value="3"/>
</dbReference>
<dbReference type="SUPFAM" id="SSF52047">
    <property type="entry name" value="RNI-like"/>
    <property type="match status" value="1"/>
</dbReference>
<dbReference type="KEGG" id="csl:COCSUDRAFT_42660"/>
<dbReference type="EMBL" id="AGSI01000010">
    <property type="protein sequence ID" value="EIE22322.1"/>
    <property type="molecule type" value="Genomic_DNA"/>
</dbReference>
<dbReference type="PANTHER" id="PTHR12904:SF23">
    <property type="entry name" value="PROTEIN ZER-1 HOMOLOG"/>
    <property type="match status" value="1"/>
</dbReference>
<dbReference type="InterPro" id="IPR032675">
    <property type="entry name" value="LRR_dom_sf"/>
</dbReference>
<dbReference type="RefSeq" id="XP_005646866.1">
    <property type="nucleotide sequence ID" value="XM_005646809.1"/>
</dbReference>
<reference evidence="3 4" key="1">
    <citation type="journal article" date="2012" name="Genome Biol.">
        <title>The genome of the polar eukaryotic microalga coccomyxa subellipsoidea reveals traits of cold adaptation.</title>
        <authorList>
            <person name="Blanc G."/>
            <person name="Agarkova I."/>
            <person name="Grimwood J."/>
            <person name="Kuo A."/>
            <person name="Brueggeman A."/>
            <person name="Dunigan D."/>
            <person name="Gurnon J."/>
            <person name="Ladunga I."/>
            <person name="Lindquist E."/>
            <person name="Lucas S."/>
            <person name="Pangilinan J."/>
            <person name="Proschold T."/>
            <person name="Salamov A."/>
            <person name="Schmutz J."/>
            <person name="Weeks D."/>
            <person name="Yamada T."/>
            <person name="Claverie J.M."/>
            <person name="Grigoriev I."/>
            <person name="Van Etten J."/>
            <person name="Lomsadze A."/>
            <person name="Borodovsky M."/>
        </authorList>
    </citation>
    <scope>NUCLEOTIDE SEQUENCE [LARGE SCALE GENOMIC DNA]</scope>
    <source>
        <strain evidence="3 4">C-169</strain>
    </source>
</reference>
<dbReference type="GeneID" id="17040308"/>
<evidence type="ECO:0000313" key="3">
    <source>
        <dbReference type="EMBL" id="EIE22322.1"/>
    </source>
</evidence>
<feature type="compositionally biased region" description="Polar residues" evidence="2">
    <location>
        <begin position="239"/>
        <end position="253"/>
    </location>
</feature>
<keyword evidence="4" id="KW-1185">Reference proteome</keyword>
<dbReference type="STRING" id="574566.I0YVA3"/>
<organism evidence="3 4">
    <name type="scientific">Coccomyxa subellipsoidea (strain C-169)</name>
    <name type="common">Green microalga</name>
    <dbReference type="NCBI Taxonomy" id="574566"/>
    <lineage>
        <taxon>Eukaryota</taxon>
        <taxon>Viridiplantae</taxon>
        <taxon>Chlorophyta</taxon>
        <taxon>core chlorophytes</taxon>
        <taxon>Trebouxiophyceae</taxon>
        <taxon>Trebouxiophyceae incertae sedis</taxon>
        <taxon>Coccomyxaceae</taxon>
        <taxon>Coccomyxa</taxon>
        <taxon>Coccomyxa subellipsoidea</taxon>
    </lineage>
</organism>
<evidence type="ECO:0000313" key="4">
    <source>
        <dbReference type="Proteomes" id="UP000007264"/>
    </source>
</evidence>
<dbReference type="Pfam" id="PF13516">
    <property type="entry name" value="LRR_6"/>
    <property type="match status" value="2"/>
</dbReference>
<dbReference type="GO" id="GO:0005930">
    <property type="term" value="C:axoneme"/>
    <property type="evidence" value="ECO:0007669"/>
    <property type="project" value="UniProtKB-SubCell"/>
</dbReference>
<proteinExistence type="predicted"/>
<dbReference type="PANTHER" id="PTHR12904">
    <property type="match status" value="1"/>
</dbReference>
<evidence type="ECO:0000256" key="2">
    <source>
        <dbReference type="SAM" id="MobiDB-lite"/>
    </source>
</evidence>
<comment type="subcellular location">
    <subcellularLocation>
        <location evidence="1">Cytoplasm</location>
        <location evidence="1">Cytoskeleton</location>
        <location evidence="1">Cilium axoneme</location>
    </subcellularLocation>
</comment>